<protein>
    <submittedName>
        <fullName evidence="2">Uncharacterized protein</fullName>
    </submittedName>
</protein>
<reference evidence="3" key="1">
    <citation type="submission" date="2023-07" db="EMBL/GenBank/DDBJ databases">
        <title>30 novel species of actinomycetes from the DSMZ collection.</title>
        <authorList>
            <person name="Nouioui I."/>
        </authorList>
    </citation>
    <scope>NUCLEOTIDE SEQUENCE [LARGE SCALE GENOMIC DNA]</scope>
    <source>
        <strain evidence="3">DSM 41981</strain>
    </source>
</reference>
<evidence type="ECO:0000256" key="1">
    <source>
        <dbReference type="SAM" id="MobiDB-lite"/>
    </source>
</evidence>
<accession>A0ABD5EQD5</accession>
<comment type="caution">
    <text evidence="2">The sequence shown here is derived from an EMBL/GenBank/DDBJ whole genome shotgun (WGS) entry which is preliminary data.</text>
</comment>
<gene>
    <name evidence="2" type="ORF">RM877_13025</name>
</gene>
<dbReference type="RefSeq" id="WP_093824329.1">
    <property type="nucleotide sequence ID" value="NZ_JAVRES010000004.1"/>
</dbReference>
<feature type="region of interest" description="Disordered" evidence="1">
    <location>
        <begin position="248"/>
        <end position="284"/>
    </location>
</feature>
<sequence length="295" mass="31440">MPAVPYVSAAAFRAHPTYLDTQGLNVDSTNPDAQTAELTNLLLAASDWADSELDQPLGAHLHTQTERIFVGSDQLLKLHADHGPVLQVVSFGYGYAPTALTVLTTPTVWVEQDTNIVVSLATAGTVAWSGSLQFGSPGVGGDLFTQAVYVAGHTATVLADSAEAGDTTLSVADPTGIMPGGRYRIWDPGLEETVTVDPAWIPPAPSTLPDTTVVSLLQPLRNAHAEDHDFSGVPADLRRAVVLHTMSQLMRPGTKDEDEYPDNASSSTRTEDSRPTGMGLLKEARRTLANYARVR</sequence>
<organism evidence="2 3">
    <name type="scientific">Streptomyces doudnae</name>
    <dbReference type="NCBI Taxonomy" id="3075536"/>
    <lineage>
        <taxon>Bacteria</taxon>
        <taxon>Bacillati</taxon>
        <taxon>Actinomycetota</taxon>
        <taxon>Actinomycetes</taxon>
        <taxon>Kitasatosporales</taxon>
        <taxon>Streptomycetaceae</taxon>
        <taxon>Streptomyces</taxon>
    </lineage>
</organism>
<evidence type="ECO:0000313" key="2">
    <source>
        <dbReference type="EMBL" id="MDT0435607.1"/>
    </source>
</evidence>
<keyword evidence="3" id="KW-1185">Reference proteome</keyword>
<proteinExistence type="predicted"/>
<evidence type="ECO:0000313" key="3">
    <source>
        <dbReference type="Proteomes" id="UP001183535"/>
    </source>
</evidence>
<dbReference type="Proteomes" id="UP001183535">
    <property type="component" value="Unassembled WGS sequence"/>
</dbReference>
<dbReference type="AlphaFoldDB" id="A0ABD5EQD5"/>
<name>A0ABD5EQD5_9ACTN</name>
<dbReference type="EMBL" id="JAVRES010000004">
    <property type="protein sequence ID" value="MDT0435607.1"/>
    <property type="molecule type" value="Genomic_DNA"/>
</dbReference>